<keyword evidence="2" id="KW-0732">Signal</keyword>
<feature type="compositionally biased region" description="Acidic residues" evidence="1">
    <location>
        <begin position="50"/>
        <end position="90"/>
    </location>
</feature>
<dbReference type="Gene3D" id="1.20.1270.180">
    <property type="match status" value="1"/>
</dbReference>
<evidence type="ECO:0000259" key="3">
    <source>
        <dbReference type="Pfam" id="PF07007"/>
    </source>
</evidence>
<evidence type="ECO:0000256" key="2">
    <source>
        <dbReference type="SAM" id="SignalP"/>
    </source>
</evidence>
<organism evidence="4 5">
    <name type="scientific">Lederbergia graminis</name>
    <dbReference type="NCBI Taxonomy" id="735518"/>
    <lineage>
        <taxon>Bacteria</taxon>
        <taxon>Bacillati</taxon>
        <taxon>Bacillota</taxon>
        <taxon>Bacilli</taxon>
        <taxon>Bacillales</taxon>
        <taxon>Bacillaceae</taxon>
        <taxon>Lederbergia</taxon>
    </lineage>
</organism>
<comment type="caution">
    <text evidence="4">The sequence shown here is derived from an EMBL/GenBank/DDBJ whole genome shotgun (WGS) entry which is preliminary data.</text>
</comment>
<feature type="compositionally biased region" description="Polar residues" evidence="1">
    <location>
        <begin position="30"/>
        <end position="41"/>
    </location>
</feature>
<sequence>MKKKFAFLPIIIIVVLLAACGDKTKESNAEPDNTSDSVTQESEVKNDGVAEVEETSEESNAENDVSDELAEQQETEQSDADASEQSETEVVESKREEYLKKLNEMQEVDRNSEVGTTVAELEEQEAKRYEKWDAELNEIYRLLEEQLSSDEMEQLREEQRSWIKERDEIAKESSEKYKGGSTEALEYVATQAELTRERCFTLVAQYMK</sequence>
<evidence type="ECO:0000256" key="1">
    <source>
        <dbReference type="SAM" id="MobiDB-lite"/>
    </source>
</evidence>
<feature type="domain" description="Lysozyme inhibitor LprI-like N-terminal" evidence="3">
    <location>
        <begin position="117"/>
        <end position="202"/>
    </location>
</feature>
<dbReference type="EMBL" id="JBHSMC010000020">
    <property type="protein sequence ID" value="MFC5466096.1"/>
    <property type="molecule type" value="Genomic_DNA"/>
</dbReference>
<gene>
    <name evidence="4" type="ORF">ACFPM4_15285</name>
</gene>
<dbReference type="RefSeq" id="WP_382353561.1">
    <property type="nucleotide sequence ID" value="NZ_JBHSMC010000020.1"/>
</dbReference>
<feature type="chain" id="PRO_5046596114" evidence="2">
    <location>
        <begin position="19"/>
        <end position="208"/>
    </location>
</feature>
<proteinExistence type="predicted"/>
<reference evidence="5" key="1">
    <citation type="journal article" date="2019" name="Int. J. Syst. Evol. Microbiol.">
        <title>The Global Catalogue of Microorganisms (GCM) 10K type strain sequencing project: providing services to taxonomists for standard genome sequencing and annotation.</title>
        <authorList>
            <consortium name="The Broad Institute Genomics Platform"/>
            <consortium name="The Broad Institute Genome Sequencing Center for Infectious Disease"/>
            <person name="Wu L."/>
            <person name="Ma J."/>
        </authorList>
    </citation>
    <scope>NUCLEOTIDE SEQUENCE [LARGE SCALE GENOMIC DNA]</scope>
    <source>
        <strain evidence="5">CGMCC 1.12237</strain>
    </source>
</reference>
<dbReference type="PANTHER" id="PTHR39176">
    <property type="entry name" value="PERIPLASMIC PROTEIN-RELATED"/>
    <property type="match status" value="1"/>
</dbReference>
<accession>A0ABW0LNK6</accession>
<dbReference type="PROSITE" id="PS51257">
    <property type="entry name" value="PROKAR_LIPOPROTEIN"/>
    <property type="match status" value="1"/>
</dbReference>
<protein>
    <submittedName>
        <fullName evidence="4">Lysozyme inhibitor LprI family protein</fullName>
    </submittedName>
</protein>
<evidence type="ECO:0000313" key="4">
    <source>
        <dbReference type="EMBL" id="MFC5466096.1"/>
    </source>
</evidence>
<dbReference type="InterPro" id="IPR009739">
    <property type="entry name" value="LprI-like_N"/>
</dbReference>
<dbReference type="PANTHER" id="PTHR39176:SF1">
    <property type="entry name" value="PERIPLASMIC PROTEIN"/>
    <property type="match status" value="1"/>
</dbReference>
<feature type="region of interest" description="Disordered" evidence="1">
    <location>
        <begin position="24"/>
        <end position="97"/>
    </location>
</feature>
<dbReference type="Proteomes" id="UP001596147">
    <property type="component" value="Unassembled WGS sequence"/>
</dbReference>
<dbReference type="Pfam" id="PF07007">
    <property type="entry name" value="LprI"/>
    <property type="match status" value="1"/>
</dbReference>
<name>A0ABW0LNK6_9BACI</name>
<feature type="signal peptide" evidence="2">
    <location>
        <begin position="1"/>
        <end position="18"/>
    </location>
</feature>
<keyword evidence="5" id="KW-1185">Reference proteome</keyword>
<evidence type="ECO:0000313" key="5">
    <source>
        <dbReference type="Proteomes" id="UP001596147"/>
    </source>
</evidence>